<evidence type="ECO:0000256" key="1">
    <source>
        <dbReference type="SAM" id="MobiDB-lite"/>
    </source>
</evidence>
<name>A0ABU7C8G3_9TELE</name>
<accession>A0ABU7C8G3</accession>
<proteinExistence type="predicted"/>
<evidence type="ECO:0000313" key="2">
    <source>
        <dbReference type="EMBL" id="MED6257983.1"/>
    </source>
</evidence>
<gene>
    <name evidence="2" type="ORF">ATANTOWER_001358</name>
</gene>
<dbReference type="Proteomes" id="UP001345963">
    <property type="component" value="Unassembled WGS sequence"/>
</dbReference>
<dbReference type="EMBL" id="JAHUTI010079813">
    <property type="protein sequence ID" value="MED6257983.1"/>
    <property type="molecule type" value="Genomic_DNA"/>
</dbReference>
<keyword evidence="3" id="KW-1185">Reference proteome</keyword>
<organism evidence="2 3">
    <name type="scientific">Ataeniobius toweri</name>
    <dbReference type="NCBI Taxonomy" id="208326"/>
    <lineage>
        <taxon>Eukaryota</taxon>
        <taxon>Metazoa</taxon>
        <taxon>Chordata</taxon>
        <taxon>Craniata</taxon>
        <taxon>Vertebrata</taxon>
        <taxon>Euteleostomi</taxon>
        <taxon>Actinopterygii</taxon>
        <taxon>Neopterygii</taxon>
        <taxon>Teleostei</taxon>
        <taxon>Neoteleostei</taxon>
        <taxon>Acanthomorphata</taxon>
        <taxon>Ovalentaria</taxon>
        <taxon>Atherinomorphae</taxon>
        <taxon>Cyprinodontiformes</taxon>
        <taxon>Goodeidae</taxon>
        <taxon>Ataeniobius</taxon>
    </lineage>
</organism>
<evidence type="ECO:0000313" key="3">
    <source>
        <dbReference type="Proteomes" id="UP001345963"/>
    </source>
</evidence>
<feature type="region of interest" description="Disordered" evidence="1">
    <location>
        <begin position="20"/>
        <end position="67"/>
    </location>
</feature>
<reference evidence="2 3" key="1">
    <citation type="submission" date="2021-07" db="EMBL/GenBank/DDBJ databases">
        <authorList>
            <person name="Palmer J.M."/>
        </authorList>
    </citation>
    <scope>NUCLEOTIDE SEQUENCE [LARGE SCALE GENOMIC DNA]</scope>
    <source>
        <strain evidence="2 3">AT_MEX2019</strain>
        <tissue evidence="2">Muscle</tissue>
    </source>
</reference>
<protein>
    <submittedName>
        <fullName evidence="2">Uncharacterized protein</fullName>
    </submittedName>
</protein>
<comment type="caution">
    <text evidence="2">The sequence shown here is derived from an EMBL/GenBank/DDBJ whole genome shotgun (WGS) entry which is preliminary data.</text>
</comment>
<sequence length="107" mass="12098">MSVGESDYYLDDLTGLHGQSGEVSSAVDGDSLPQDRVQSLHLIPRQHTEPPSLIRSSRHFSPNSEKNGWKKVINKKRIRQSSSRHTKIRMFLVESVPGAGLVKNWRF</sequence>